<dbReference type="InterPro" id="IPR009030">
    <property type="entry name" value="Growth_fac_rcpt_cys_sf"/>
</dbReference>
<protein>
    <recommendedName>
        <fullName evidence="3">Tyrosine-protein kinase ephrin type A/B receptor-like domain-containing protein</fullName>
    </recommendedName>
</protein>
<keyword evidence="1" id="KW-0812">Transmembrane</keyword>
<dbReference type="InterPro" id="IPR011050">
    <property type="entry name" value="Pectin_lyase_fold/virulence"/>
</dbReference>
<organism evidence="2">
    <name type="scientific">Chrysotila carterae</name>
    <name type="common">Marine alga</name>
    <name type="synonym">Syracosphaera carterae</name>
    <dbReference type="NCBI Taxonomy" id="13221"/>
    <lineage>
        <taxon>Eukaryota</taxon>
        <taxon>Haptista</taxon>
        <taxon>Haptophyta</taxon>
        <taxon>Prymnesiophyceae</taxon>
        <taxon>Isochrysidales</taxon>
        <taxon>Isochrysidaceae</taxon>
        <taxon>Chrysotila</taxon>
    </lineage>
</organism>
<keyword evidence="1" id="KW-1133">Transmembrane helix</keyword>
<dbReference type="Gene3D" id="2.10.50.10">
    <property type="entry name" value="Tumor Necrosis Factor Receptor, subunit A, domain 2"/>
    <property type="match status" value="3"/>
</dbReference>
<dbReference type="SUPFAM" id="SSF51126">
    <property type="entry name" value="Pectin lyase-like"/>
    <property type="match status" value="1"/>
</dbReference>
<evidence type="ECO:0000313" key="2">
    <source>
        <dbReference type="EMBL" id="CAE0761044.1"/>
    </source>
</evidence>
<dbReference type="SMART" id="SM01411">
    <property type="entry name" value="Ephrin_rec_like"/>
    <property type="match status" value="5"/>
</dbReference>
<keyword evidence="1" id="KW-0472">Membrane</keyword>
<dbReference type="PANTHER" id="PTHR46967">
    <property type="entry name" value="INSULIN-LIKE GROWTH FACTOR BINDING PROTEIN,N-TERMINAL"/>
    <property type="match status" value="1"/>
</dbReference>
<dbReference type="SUPFAM" id="SSF57184">
    <property type="entry name" value="Growth factor receptor domain"/>
    <property type="match status" value="1"/>
</dbReference>
<name>A0A7S4BC31_CHRCT</name>
<dbReference type="AlphaFoldDB" id="A0A7S4BC31"/>
<gene>
    <name evidence="2" type="ORF">PCAR00345_LOCUS13656</name>
</gene>
<evidence type="ECO:0008006" key="3">
    <source>
        <dbReference type="Google" id="ProtNLM"/>
    </source>
</evidence>
<reference evidence="2" key="1">
    <citation type="submission" date="2021-01" db="EMBL/GenBank/DDBJ databases">
        <authorList>
            <person name="Corre E."/>
            <person name="Pelletier E."/>
            <person name="Niang G."/>
            <person name="Scheremetjew M."/>
            <person name="Finn R."/>
            <person name="Kale V."/>
            <person name="Holt S."/>
            <person name="Cochrane G."/>
            <person name="Meng A."/>
            <person name="Brown T."/>
            <person name="Cohen L."/>
        </authorList>
    </citation>
    <scope>NUCLEOTIDE SEQUENCE</scope>
    <source>
        <strain evidence="2">CCMP645</strain>
    </source>
</reference>
<feature type="transmembrane region" description="Helical" evidence="1">
    <location>
        <begin position="774"/>
        <end position="796"/>
    </location>
</feature>
<dbReference type="EMBL" id="HBIZ01021590">
    <property type="protein sequence ID" value="CAE0761044.1"/>
    <property type="molecule type" value="Transcribed_RNA"/>
</dbReference>
<feature type="transmembrane region" description="Helical" evidence="1">
    <location>
        <begin position="886"/>
        <end position="909"/>
    </location>
</feature>
<feature type="transmembrane region" description="Helical" evidence="1">
    <location>
        <begin position="930"/>
        <end position="952"/>
    </location>
</feature>
<accession>A0A7S4BC31</accession>
<proteinExistence type="predicted"/>
<dbReference type="PANTHER" id="PTHR46967:SF2">
    <property type="entry name" value="SUSHI, VON WILLEBRAND FACTOR TYPE A, EGF AND PENTRAXIN DOMAIN-CONTAINING PROTEIN 1-LIKE"/>
    <property type="match status" value="1"/>
</dbReference>
<evidence type="ECO:0000256" key="1">
    <source>
        <dbReference type="SAM" id="Phobius"/>
    </source>
</evidence>
<sequence length="972" mass="100467">MTSSTMSNCFAVGSIANGGGIFAANSCTLTMENAAITSCVAFSEFYAATGGGICVENFCVLTLTGSVVTSCAADGYNSAGGGISAASSCDLTLTSSEVASCITNGFYEAVGGGIFAEESCALMLISSAVSSCESTGFSAFGGGISNNGLVVLTLTNTAVTNCATTAVFVSYGGGIDAAASCSVTLTSSAVTHCLATDASSTEGGGLFMTSSFLTLASSLILSCRVSGPPDSRTEAGGLRADGGEYIITNGSSIRNCSAPLGNTLSVTSAVVTYVFPTAAGYWLPQIECRVYREICPSNGLACLENRDACSKVIDDVNGSAPVGCTPSSVVQPCPWKLNPSLLLKRIYQLPAEPLDADLPFACVPGYLGSSSELDQGSPFCGGPCPAGTYCPTEATSIPRVCPAGSFCPEGSLVPQLCPPATFSNETGLESRHQCTPCLIGHACAAGATAPTPCEAGTYTDTPSSVCHNVPAGRYQDQVGQSGSLPCHPGYACPEASREPVPCIPGTFSNKTNLISTSECEAAPQGFFAVAGSSAPSLCFAGRYGSRAGFANGQCEGACAVGHYCPEGSTNATAYACPAGTYNSFNGGRSADACTPCPAGLVSAEEGSSLCYKCEPGSVASSPGSSQCELCNQGQYQPLKGMNECRVCEVGTWSLSGSSACEACDSGFFKNATSDPGDKCQGCEITKGYECPRNTTLATVKVKEGFWRHSENTIVLYECRSGGAGWTPCVGGRDAGDDGNGYCASGYEGPVCEVCLDTNAYFEKSSARCVDCGSVASSVAVLVVIAIVLVVLIVAVVKLVASSWKPRNALAARTLVFARRQRLVWRQLGVMSKLKQLIGLYQVIAAIPTVFNVSLPDESYTAWINALSWPNFLDSIFLPTECYGGGYFALLISTTLWPIVLIFVMFFASVAWECACKAFKQRQQSSWREGAVLGIARALPSALFLSFLCIISASTRVFKVSQAEHLDSCTLST</sequence>
<feature type="transmembrane region" description="Helical" evidence="1">
    <location>
        <begin position="836"/>
        <end position="854"/>
    </location>
</feature>